<sequence length="114" mass="13396">MRLRKLWQPRVQRSSQTKGNSLHMPSVRLSNSTARRSFPQLSGFSVHNTKNFIQNGCSLNKRVLRLIERKKTNRVPRPSNETRSAEERPQPGEEQESRERRHGFDLTEPCDQER</sequence>
<reference evidence="2 3" key="1">
    <citation type="journal article" date="2023" name="Genes (Basel)">
        <title>Chromosome-Level Genome Assembly and Circadian Gene Repertoire of the Patagonia Blennie Eleginops maclovinus-The Closest Ancestral Proxy of Antarctic Cryonotothenioids.</title>
        <authorList>
            <person name="Cheng C.C."/>
            <person name="Rivera-Colon A.G."/>
            <person name="Minhas B.F."/>
            <person name="Wilson L."/>
            <person name="Rayamajhi N."/>
            <person name="Vargas-Chacoff L."/>
            <person name="Catchen J.M."/>
        </authorList>
    </citation>
    <scope>NUCLEOTIDE SEQUENCE [LARGE SCALE GENOMIC DNA]</scope>
    <source>
        <strain evidence="2">JMC-PN-2008</strain>
    </source>
</reference>
<comment type="caution">
    <text evidence="2">The sequence shown here is derived from an EMBL/GenBank/DDBJ whole genome shotgun (WGS) entry which is preliminary data.</text>
</comment>
<accession>A0AAN8AK05</accession>
<evidence type="ECO:0000256" key="1">
    <source>
        <dbReference type="SAM" id="MobiDB-lite"/>
    </source>
</evidence>
<dbReference type="Proteomes" id="UP001346869">
    <property type="component" value="Unassembled WGS sequence"/>
</dbReference>
<reference evidence="2 3" key="2">
    <citation type="journal article" date="2023" name="Mol. Biol. Evol.">
        <title>Genomics of Secondarily Temperate Adaptation in the Only Non-Antarctic Icefish.</title>
        <authorList>
            <person name="Rivera-Colon A.G."/>
            <person name="Rayamajhi N."/>
            <person name="Minhas B.F."/>
            <person name="Madrigal G."/>
            <person name="Bilyk K.T."/>
            <person name="Yoon V."/>
            <person name="Hune M."/>
            <person name="Gregory S."/>
            <person name="Cheng C.H.C."/>
            <person name="Catchen J.M."/>
        </authorList>
    </citation>
    <scope>NUCLEOTIDE SEQUENCE [LARGE SCALE GENOMIC DNA]</scope>
    <source>
        <strain evidence="2">JMC-PN-2008</strain>
    </source>
</reference>
<feature type="compositionally biased region" description="Polar residues" evidence="1">
    <location>
        <begin position="11"/>
        <end position="20"/>
    </location>
</feature>
<proteinExistence type="predicted"/>
<dbReference type="EMBL" id="JAUZQC010000016">
    <property type="protein sequence ID" value="KAK5857712.1"/>
    <property type="molecule type" value="Genomic_DNA"/>
</dbReference>
<feature type="compositionally biased region" description="Basic and acidic residues" evidence="1">
    <location>
        <begin position="83"/>
        <end position="114"/>
    </location>
</feature>
<feature type="region of interest" description="Disordered" evidence="1">
    <location>
        <begin position="68"/>
        <end position="114"/>
    </location>
</feature>
<gene>
    <name evidence="2" type="ORF">PBY51_010938</name>
</gene>
<evidence type="ECO:0000313" key="3">
    <source>
        <dbReference type="Proteomes" id="UP001346869"/>
    </source>
</evidence>
<organism evidence="2 3">
    <name type="scientific">Eleginops maclovinus</name>
    <name type="common">Patagonian blennie</name>
    <name type="synonym">Eleginus maclovinus</name>
    <dbReference type="NCBI Taxonomy" id="56733"/>
    <lineage>
        <taxon>Eukaryota</taxon>
        <taxon>Metazoa</taxon>
        <taxon>Chordata</taxon>
        <taxon>Craniata</taxon>
        <taxon>Vertebrata</taxon>
        <taxon>Euteleostomi</taxon>
        <taxon>Actinopterygii</taxon>
        <taxon>Neopterygii</taxon>
        <taxon>Teleostei</taxon>
        <taxon>Neoteleostei</taxon>
        <taxon>Acanthomorphata</taxon>
        <taxon>Eupercaria</taxon>
        <taxon>Perciformes</taxon>
        <taxon>Notothenioidei</taxon>
        <taxon>Eleginopidae</taxon>
        <taxon>Eleginops</taxon>
    </lineage>
</organism>
<keyword evidence="3" id="KW-1185">Reference proteome</keyword>
<dbReference type="AlphaFoldDB" id="A0AAN8AK05"/>
<evidence type="ECO:0000313" key="2">
    <source>
        <dbReference type="EMBL" id="KAK5857712.1"/>
    </source>
</evidence>
<feature type="region of interest" description="Disordered" evidence="1">
    <location>
        <begin position="1"/>
        <end position="34"/>
    </location>
</feature>
<name>A0AAN8AK05_ELEMC</name>
<protein>
    <submittedName>
        <fullName evidence="2">Uncharacterized protein</fullName>
    </submittedName>
</protein>